<dbReference type="GeneID" id="25383126"/>
<dbReference type="AlphaFoldDB" id="U6JPU4"/>
<sequence length="357" mass="40562">MVQSLGGSVKVVNVAIKQETEHAKILGISTIPCLRLYGNNNLKSATYKTYESTNVSADEIAHWILRSQNRTVQSLSGTQDAFREVHSRGSPVGPVVDVSVHEGSPRAALIVRLSKNIEQLPSRFTLFKIKYVGSSEREEFRVYRKKLPFDVGEEEYLTLEEPQWEPKSMLALMLEAESRKVYYGDKPSGVLLGKRALLSVYVSRFESLQDIALLLMEFHEAYNDRIAFHITRSSLKEAARSQDTFSHSWGGAVLTDQQANASAYRRVAGVVRELSPFSQYSLSMPFNYHSLKLFLEEWSTGNPELHFRSNHLTYTKKESSVLELNHHQFLDVLNRAKRAPFAVLYYEPNCADCQAYL</sequence>
<dbReference type="EMBL" id="HG679810">
    <property type="protein sequence ID" value="CDJ27535.1"/>
    <property type="molecule type" value="Genomic_DNA"/>
</dbReference>
<gene>
    <name evidence="1" type="ORF">EMH_0088450</name>
</gene>
<accession>U6JPU4</accession>
<name>U6JPU4_9EIME</name>
<evidence type="ECO:0000313" key="2">
    <source>
        <dbReference type="Proteomes" id="UP000030744"/>
    </source>
</evidence>
<dbReference type="RefSeq" id="XP_013350113.1">
    <property type="nucleotide sequence ID" value="XM_013494659.1"/>
</dbReference>
<reference evidence="1" key="2">
    <citation type="submission" date="2013-10" db="EMBL/GenBank/DDBJ databases">
        <authorList>
            <person name="Aslett M."/>
        </authorList>
    </citation>
    <scope>NUCLEOTIDE SEQUENCE [LARGE SCALE GENOMIC DNA]</scope>
    <source>
        <strain evidence="1">Houghton</strain>
    </source>
</reference>
<dbReference type="VEuPathDB" id="ToxoDB:EMH_0088450"/>
<keyword evidence="2" id="KW-1185">Reference proteome</keyword>
<keyword evidence="1" id="KW-0413">Isomerase</keyword>
<feature type="non-terminal residue" evidence="1">
    <location>
        <position position="357"/>
    </location>
</feature>
<reference evidence="1" key="1">
    <citation type="submission" date="2013-10" db="EMBL/GenBank/DDBJ databases">
        <title>Genomic analysis of the causative agents of coccidiosis in chickens.</title>
        <authorList>
            <person name="Reid A.J."/>
            <person name="Blake D."/>
            <person name="Billington K."/>
            <person name="Browne H."/>
            <person name="Dunn M."/>
            <person name="Hung S."/>
            <person name="Kawahara F."/>
            <person name="Miranda-Saavedra D."/>
            <person name="Mourier T."/>
            <person name="Nagra H."/>
            <person name="Otto T.D."/>
            <person name="Rawlings N."/>
            <person name="Sanchez A."/>
            <person name="Sanders M."/>
            <person name="Subramaniam C."/>
            <person name="Tay Y."/>
            <person name="Dear P."/>
            <person name="Doerig C."/>
            <person name="Gruber A."/>
            <person name="Parkinson J."/>
            <person name="Shirley M."/>
            <person name="Wan K.L."/>
            <person name="Berriman M."/>
            <person name="Tomley F."/>
            <person name="Pain A."/>
        </authorList>
    </citation>
    <scope>NUCLEOTIDE SEQUENCE [LARGE SCALE GENOMIC DNA]</scope>
    <source>
        <strain evidence="1">Houghton</strain>
    </source>
</reference>
<evidence type="ECO:0000313" key="1">
    <source>
        <dbReference type="EMBL" id="CDJ27535.1"/>
    </source>
</evidence>
<dbReference type="Proteomes" id="UP000030744">
    <property type="component" value="Unassembled WGS sequence"/>
</dbReference>
<protein>
    <submittedName>
        <fullName evidence="1">Protein disulfide isomerase, putative</fullName>
    </submittedName>
</protein>
<dbReference type="GO" id="GO:0016853">
    <property type="term" value="F:isomerase activity"/>
    <property type="evidence" value="ECO:0007669"/>
    <property type="project" value="UniProtKB-KW"/>
</dbReference>
<dbReference type="OrthoDB" id="346791at2759"/>
<proteinExistence type="predicted"/>
<organism evidence="1 2">
    <name type="scientific">Eimeria mitis</name>
    <dbReference type="NCBI Taxonomy" id="44415"/>
    <lineage>
        <taxon>Eukaryota</taxon>
        <taxon>Sar</taxon>
        <taxon>Alveolata</taxon>
        <taxon>Apicomplexa</taxon>
        <taxon>Conoidasida</taxon>
        <taxon>Coccidia</taxon>
        <taxon>Eucoccidiorida</taxon>
        <taxon>Eimeriorina</taxon>
        <taxon>Eimeriidae</taxon>
        <taxon>Eimeria</taxon>
    </lineage>
</organism>